<dbReference type="CDD" id="cd00081">
    <property type="entry name" value="Hint"/>
    <property type="match status" value="1"/>
</dbReference>
<feature type="compositionally biased region" description="Low complexity" evidence="1">
    <location>
        <begin position="411"/>
        <end position="431"/>
    </location>
</feature>
<dbReference type="EMBL" id="LCHM01000030">
    <property type="protein sequence ID" value="KKT37291.1"/>
    <property type="molecule type" value="Genomic_DNA"/>
</dbReference>
<dbReference type="NCBIfam" id="TIGR01443">
    <property type="entry name" value="intein_Cterm"/>
    <property type="match status" value="1"/>
</dbReference>
<dbReference type="PANTHER" id="PTHR48148">
    <property type="entry name" value="KERATINOCYTE PROLINE-RICH PROTEIN"/>
    <property type="match status" value="1"/>
</dbReference>
<dbReference type="InterPro" id="IPR036844">
    <property type="entry name" value="Hint_dom_sf"/>
</dbReference>
<feature type="compositionally biased region" description="Low complexity" evidence="1">
    <location>
        <begin position="461"/>
        <end position="508"/>
    </location>
</feature>
<comment type="caution">
    <text evidence="3">The sequence shown here is derived from an EMBL/GenBank/DDBJ whole genome shotgun (WGS) entry which is preliminary data.</text>
</comment>
<dbReference type="InterPro" id="IPR003586">
    <property type="entry name" value="Hint_dom_C"/>
</dbReference>
<sequence>MQDKLKQLNNASWKKISELSAGMKIAVPDIEGGFSWDEVASIKPIGREEVWDIEVEDVHNFIGNDIFAHNTYANGGPAVQADVVAYDPSGNIVKAGPADQPAGVMIGFGENGSVSYEFNGRASVKVSAENGPVKVGDRLTVSATMPGFAMKMTEAGQSIGLALAEFGSTASGSVPAFVDLSYWAPSADAIAGSANDGTASGSPQVVVSSSGSPTGILVALADAVLTRVQNIWASGDIIAQGIKKTYFSLAETVQSQFGDMSFDMGTMVSNWLTRDIAVSPNIPDSERAIFQSNNVQAADQSKVDLAENGNYLATYGVDSTRGEIQLTGSSEISGGEARIYFDFSFTSIISETAPIRVIITPTTAVQGQLYIDAKTPYGFIVKSINGPGNASFDWLVIARRKGFEGTDVFGSTSSSSFSSPSDSGSKVTPSPSTTPTPLPSVTPTPEPTPIPSESPSPEPTLSPTSSPTTTPTTESAPEPTPSPSSSDDSSESTVTPSPSTTPESTSTPEPTPTPSESPSPSPNPEVSESPAQ</sequence>
<dbReference type="PROSITE" id="PS50818">
    <property type="entry name" value="INTEIN_C_TER"/>
    <property type="match status" value="1"/>
</dbReference>
<feature type="compositionally biased region" description="Pro residues" evidence="1">
    <location>
        <begin position="509"/>
        <end position="523"/>
    </location>
</feature>
<feature type="domain" description="Hint" evidence="2">
    <location>
        <begin position="31"/>
        <end position="76"/>
    </location>
</feature>
<dbReference type="PANTHER" id="PTHR48148:SF2">
    <property type="entry name" value="PA14 DOMAIN-CONTAINING PROTEIN"/>
    <property type="match status" value="1"/>
</dbReference>
<protein>
    <recommendedName>
        <fullName evidence="2">Hint domain-containing protein</fullName>
    </recommendedName>
</protein>
<organism evidence="3 4">
    <name type="scientific">Candidatus Gottesmanbacteria bacterium GW2011_GWB1_44_11c</name>
    <dbReference type="NCBI Taxonomy" id="1618447"/>
    <lineage>
        <taxon>Bacteria</taxon>
        <taxon>Candidatus Gottesmaniibacteriota</taxon>
    </lineage>
</organism>
<accession>A0A0G1GQI2</accession>
<dbReference type="SUPFAM" id="SSF51294">
    <property type="entry name" value="Hedgehog/intein (Hint) domain"/>
    <property type="match status" value="1"/>
</dbReference>
<dbReference type="InterPro" id="IPR030934">
    <property type="entry name" value="Intein_C"/>
</dbReference>
<dbReference type="PATRIC" id="fig|1618447.3.peg.774"/>
<evidence type="ECO:0000313" key="3">
    <source>
        <dbReference type="EMBL" id="KKT37291.1"/>
    </source>
</evidence>
<dbReference type="SMART" id="SM00305">
    <property type="entry name" value="HintC"/>
    <property type="match status" value="1"/>
</dbReference>
<evidence type="ECO:0000256" key="1">
    <source>
        <dbReference type="SAM" id="MobiDB-lite"/>
    </source>
</evidence>
<evidence type="ECO:0000313" key="4">
    <source>
        <dbReference type="Proteomes" id="UP000034617"/>
    </source>
</evidence>
<proteinExistence type="predicted"/>
<gene>
    <name evidence="3" type="ORF">UW22_C0030G0009</name>
</gene>
<reference evidence="3 4" key="1">
    <citation type="journal article" date="2015" name="Nature">
        <title>rRNA introns, odd ribosomes, and small enigmatic genomes across a large radiation of phyla.</title>
        <authorList>
            <person name="Brown C.T."/>
            <person name="Hug L.A."/>
            <person name="Thomas B.C."/>
            <person name="Sharon I."/>
            <person name="Castelle C.J."/>
            <person name="Singh A."/>
            <person name="Wilkins M.J."/>
            <person name="Williams K.H."/>
            <person name="Banfield J.F."/>
        </authorList>
    </citation>
    <scope>NUCLEOTIDE SEQUENCE [LARGE SCALE GENOMIC DNA]</scope>
</reference>
<dbReference type="AlphaFoldDB" id="A0A0G1GQI2"/>
<dbReference type="Proteomes" id="UP000034617">
    <property type="component" value="Unassembled WGS sequence"/>
</dbReference>
<feature type="region of interest" description="Disordered" evidence="1">
    <location>
        <begin position="409"/>
        <end position="532"/>
    </location>
</feature>
<evidence type="ECO:0000259" key="2">
    <source>
        <dbReference type="SMART" id="SM00305"/>
    </source>
</evidence>
<feature type="compositionally biased region" description="Pro residues" evidence="1">
    <location>
        <begin position="432"/>
        <end position="460"/>
    </location>
</feature>
<name>A0A0G1GQI2_9BACT</name>
<dbReference type="Gene3D" id="2.170.16.10">
    <property type="entry name" value="Hedgehog/Intein (Hint) domain"/>
    <property type="match status" value="1"/>
</dbReference>